<organism evidence="16 17">
    <name type="scientific">Steinernema hermaphroditum</name>
    <dbReference type="NCBI Taxonomy" id="289476"/>
    <lineage>
        <taxon>Eukaryota</taxon>
        <taxon>Metazoa</taxon>
        <taxon>Ecdysozoa</taxon>
        <taxon>Nematoda</taxon>
        <taxon>Chromadorea</taxon>
        <taxon>Rhabditida</taxon>
        <taxon>Tylenchina</taxon>
        <taxon>Panagrolaimomorpha</taxon>
        <taxon>Strongyloidoidea</taxon>
        <taxon>Steinernematidae</taxon>
        <taxon>Steinernema</taxon>
    </lineage>
</organism>
<evidence type="ECO:0000256" key="13">
    <source>
        <dbReference type="SAM" id="MobiDB-lite"/>
    </source>
</evidence>
<dbReference type="InterPro" id="IPR001723">
    <property type="entry name" value="Nuclear_hrmn_rcpt"/>
</dbReference>
<evidence type="ECO:0000259" key="14">
    <source>
        <dbReference type="PROSITE" id="PS51030"/>
    </source>
</evidence>
<comment type="similarity">
    <text evidence="2">Belongs to the nuclear hormone receptor family.</text>
</comment>
<evidence type="ECO:0000256" key="2">
    <source>
        <dbReference type="ARBA" id="ARBA00005993"/>
    </source>
</evidence>
<keyword evidence="3" id="KW-0479">Metal-binding</keyword>
<dbReference type="GO" id="GO:0003700">
    <property type="term" value="F:DNA-binding transcription factor activity"/>
    <property type="evidence" value="ECO:0007669"/>
    <property type="project" value="InterPro"/>
</dbReference>
<dbReference type="SUPFAM" id="SSF48508">
    <property type="entry name" value="Nuclear receptor ligand-binding domain"/>
    <property type="match status" value="1"/>
</dbReference>
<evidence type="ECO:0000313" key="16">
    <source>
        <dbReference type="EMBL" id="KAK0399955.1"/>
    </source>
</evidence>
<dbReference type="InterPro" id="IPR002486">
    <property type="entry name" value="Col_cuticle_N"/>
</dbReference>
<feature type="domain" description="NR LBD" evidence="15">
    <location>
        <begin position="257"/>
        <end position="491"/>
    </location>
</feature>
<keyword evidence="17" id="KW-1185">Reference proteome</keyword>
<evidence type="ECO:0000256" key="1">
    <source>
        <dbReference type="ARBA" id="ARBA00004123"/>
    </source>
</evidence>
<comment type="caution">
    <text evidence="16">The sequence shown here is derived from an EMBL/GenBank/DDBJ whole genome shotgun (WGS) entry which is preliminary data.</text>
</comment>
<proteinExistence type="inferred from homology"/>
<dbReference type="InterPro" id="IPR049636">
    <property type="entry name" value="HNF4-like_DBD"/>
</dbReference>
<dbReference type="PANTHER" id="PTHR47519">
    <property type="entry name" value="NUCLEAR HORMONE RECEPTOR FAMILY MEMBER NHR-31-RELATED"/>
    <property type="match status" value="1"/>
</dbReference>
<dbReference type="InterPro" id="IPR001628">
    <property type="entry name" value="Znf_hrmn_rcpt"/>
</dbReference>
<feature type="region of interest" description="Disordered" evidence="13">
    <location>
        <begin position="714"/>
        <end position="744"/>
    </location>
</feature>
<evidence type="ECO:0000256" key="10">
    <source>
        <dbReference type="ARBA" id="ARBA00023170"/>
    </source>
</evidence>
<evidence type="ECO:0000256" key="9">
    <source>
        <dbReference type="ARBA" id="ARBA00023163"/>
    </source>
</evidence>
<dbReference type="Pfam" id="PF01484">
    <property type="entry name" value="Col_cuticle_N"/>
    <property type="match status" value="1"/>
</dbReference>
<keyword evidence="8" id="KW-0238">DNA-binding</keyword>
<dbReference type="Gene3D" id="3.30.50.10">
    <property type="entry name" value="Erythroid Transcription Factor GATA-1, subunit A"/>
    <property type="match status" value="1"/>
</dbReference>
<dbReference type="SMART" id="SM00430">
    <property type="entry name" value="HOLI"/>
    <property type="match status" value="1"/>
</dbReference>
<reference evidence="16" key="1">
    <citation type="submission" date="2023-06" db="EMBL/GenBank/DDBJ databases">
        <title>Genomic analysis of the entomopathogenic nematode Steinernema hermaphroditum.</title>
        <authorList>
            <person name="Schwarz E.M."/>
            <person name="Heppert J.K."/>
            <person name="Baniya A."/>
            <person name="Schwartz H.T."/>
            <person name="Tan C.-H."/>
            <person name="Antoshechkin I."/>
            <person name="Sternberg P.W."/>
            <person name="Goodrich-Blair H."/>
            <person name="Dillman A.R."/>
        </authorList>
    </citation>
    <scope>NUCLEOTIDE SEQUENCE</scope>
    <source>
        <strain evidence="16">PS9179</strain>
        <tissue evidence="16">Whole animal</tissue>
    </source>
</reference>
<feature type="compositionally biased region" description="Polar residues" evidence="13">
    <location>
        <begin position="48"/>
        <end position="61"/>
    </location>
</feature>
<evidence type="ECO:0000256" key="3">
    <source>
        <dbReference type="ARBA" id="ARBA00022723"/>
    </source>
</evidence>
<dbReference type="AlphaFoldDB" id="A0AA39H652"/>
<evidence type="ECO:0000313" key="17">
    <source>
        <dbReference type="Proteomes" id="UP001175271"/>
    </source>
</evidence>
<dbReference type="PRINTS" id="PR00047">
    <property type="entry name" value="STROIDFINGER"/>
</dbReference>
<accession>A0AA39H652</accession>
<comment type="subcellular location">
    <subcellularLocation>
        <location evidence="1">Nucleus</location>
    </subcellularLocation>
</comment>
<feature type="region of interest" description="Disordered" evidence="13">
    <location>
        <begin position="757"/>
        <end position="889"/>
    </location>
</feature>
<evidence type="ECO:0008006" key="18">
    <source>
        <dbReference type="Google" id="ProtNLM"/>
    </source>
</evidence>
<feature type="domain" description="Nuclear receptor" evidence="14">
    <location>
        <begin position="103"/>
        <end position="178"/>
    </location>
</feature>
<feature type="region of interest" description="Disordered" evidence="13">
    <location>
        <begin position="176"/>
        <end position="212"/>
    </location>
</feature>
<feature type="compositionally biased region" description="Low complexity" evidence="13">
    <location>
        <begin position="62"/>
        <end position="75"/>
    </location>
</feature>
<dbReference type="SMART" id="SM00399">
    <property type="entry name" value="ZnF_C4"/>
    <property type="match status" value="1"/>
</dbReference>
<dbReference type="CDD" id="cd06960">
    <property type="entry name" value="NR_DBD_HNF4A"/>
    <property type="match status" value="1"/>
</dbReference>
<feature type="region of interest" description="Disordered" evidence="13">
    <location>
        <begin position="48"/>
        <end position="76"/>
    </location>
</feature>
<dbReference type="PROSITE" id="PS00031">
    <property type="entry name" value="NUCLEAR_REC_DBD_1"/>
    <property type="match status" value="1"/>
</dbReference>
<keyword evidence="7" id="KW-0805">Transcription regulation</keyword>
<gene>
    <name evidence="16" type="ORF">QR680_003294</name>
</gene>
<dbReference type="GO" id="GO:0042302">
    <property type="term" value="F:structural constituent of cuticle"/>
    <property type="evidence" value="ECO:0007669"/>
    <property type="project" value="InterPro"/>
</dbReference>
<keyword evidence="6" id="KW-0862">Zinc</keyword>
<evidence type="ECO:0000256" key="5">
    <source>
        <dbReference type="ARBA" id="ARBA00022771"/>
    </source>
</evidence>
<evidence type="ECO:0000256" key="6">
    <source>
        <dbReference type="ARBA" id="ARBA00022833"/>
    </source>
</evidence>
<keyword evidence="4" id="KW-0677">Repeat</keyword>
<dbReference type="PANTHER" id="PTHR47519:SF3">
    <property type="entry name" value="NUCLEAR HORMONE RECEPTOR FAMILY MEMBER NHR-5"/>
    <property type="match status" value="1"/>
</dbReference>
<dbReference type="Gene3D" id="1.10.565.10">
    <property type="entry name" value="Retinoid X Receptor"/>
    <property type="match status" value="1"/>
</dbReference>
<evidence type="ECO:0000256" key="4">
    <source>
        <dbReference type="ARBA" id="ARBA00022737"/>
    </source>
</evidence>
<dbReference type="GO" id="GO:0005634">
    <property type="term" value="C:nucleus"/>
    <property type="evidence" value="ECO:0007669"/>
    <property type="project" value="UniProtKB-SubCell"/>
</dbReference>
<comment type="function">
    <text evidence="12">Orphan nuclear receptor.</text>
</comment>
<dbReference type="Pfam" id="PF00105">
    <property type="entry name" value="zf-C4"/>
    <property type="match status" value="1"/>
</dbReference>
<keyword evidence="10" id="KW-0675">Receptor</keyword>
<evidence type="ECO:0000256" key="8">
    <source>
        <dbReference type="ARBA" id="ARBA00023125"/>
    </source>
</evidence>
<dbReference type="PROSITE" id="PS51030">
    <property type="entry name" value="NUCLEAR_REC_DBD_2"/>
    <property type="match status" value="1"/>
</dbReference>
<dbReference type="FunFam" id="3.30.50.10:FF:000030">
    <property type="entry name" value="Nuclear Hormone Receptor family"/>
    <property type="match status" value="1"/>
</dbReference>
<dbReference type="GO" id="GO:0000978">
    <property type="term" value="F:RNA polymerase II cis-regulatory region sequence-specific DNA binding"/>
    <property type="evidence" value="ECO:0007669"/>
    <property type="project" value="InterPro"/>
</dbReference>
<dbReference type="PRINTS" id="PR00398">
    <property type="entry name" value="STRDHORMONER"/>
</dbReference>
<keyword evidence="11" id="KW-0539">Nucleus</keyword>
<dbReference type="Pfam" id="PF00104">
    <property type="entry name" value="Hormone_recep"/>
    <property type="match status" value="1"/>
</dbReference>
<protein>
    <recommendedName>
        <fullName evidence="18">Nuclear receptor domain-containing protein</fullName>
    </recommendedName>
</protein>
<dbReference type="InterPro" id="IPR035500">
    <property type="entry name" value="NHR-like_dom_sf"/>
</dbReference>
<evidence type="ECO:0000256" key="11">
    <source>
        <dbReference type="ARBA" id="ARBA00023242"/>
    </source>
</evidence>
<dbReference type="CDD" id="cd06157">
    <property type="entry name" value="NR_LBD"/>
    <property type="match status" value="1"/>
</dbReference>
<keyword evidence="5" id="KW-0863">Zinc-finger</keyword>
<dbReference type="InterPro" id="IPR013088">
    <property type="entry name" value="Znf_NHR/GATA"/>
</dbReference>
<dbReference type="EMBL" id="JAUCMV010000005">
    <property type="protein sequence ID" value="KAK0399955.1"/>
    <property type="molecule type" value="Genomic_DNA"/>
</dbReference>
<keyword evidence="9" id="KW-0804">Transcription</keyword>
<dbReference type="GO" id="GO:0008270">
    <property type="term" value="F:zinc ion binding"/>
    <property type="evidence" value="ECO:0007669"/>
    <property type="project" value="UniProtKB-KW"/>
</dbReference>
<evidence type="ECO:0000259" key="15">
    <source>
        <dbReference type="PROSITE" id="PS51843"/>
    </source>
</evidence>
<evidence type="ECO:0000256" key="7">
    <source>
        <dbReference type="ARBA" id="ARBA00023015"/>
    </source>
</evidence>
<name>A0AA39H652_9BILA</name>
<evidence type="ECO:0000256" key="12">
    <source>
        <dbReference type="ARBA" id="ARBA00037512"/>
    </source>
</evidence>
<dbReference type="InterPro" id="IPR000536">
    <property type="entry name" value="Nucl_hrmn_rcpt_lig-bd"/>
</dbReference>
<dbReference type="SUPFAM" id="SSF57716">
    <property type="entry name" value="Glucocorticoid receptor-like (DNA-binding domain)"/>
    <property type="match status" value="1"/>
</dbReference>
<feature type="compositionally biased region" description="Pro residues" evidence="13">
    <location>
        <begin position="765"/>
        <end position="778"/>
    </location>
</feature>
<dbReference type="InterPro" id="IPR052496">
    <property type="entry name" value="Orphan_Nuclear_Rcpt"/>
</dbReference>
<dbReference type="SMART" id="SM01088">
    <property type="entry name" value="Col_cuticle_N"/>
    <property type="match status" value="1"/>
</dbReference>
<dbReference type="Pfam" id="PF01391">
    <property type="entry name" value="Collagen"/>
    <property type="match status" value="1"/>
</dbReference>
<sequence>MYEHVIRVVFSDTCKQSADSAFRSIDCRHRGIVLMECVNGCSSTAHWSGTEQTQPANGTQNSIASSPTMLTSSSSHINLKSDVEHTPEHDTSPEACSGNADATQRCVVCGDEQAKMHYGVMACFGCKGFFRRALKRADQYECQNGNNCVIDKVARNSCRSCRLSKCLAAGMDPSAVRPDRDFTGKQHSSRPPNRRQRSSPSSSTKTDRIAMGNDDWTRRLPVEMRTMLMTLLNIDAKISKGDTTKDASTIYPLHVNNLREIMEDPVKLKGKRTEMRYEPYRMAKNHELSVIAYRRLIAAIDWVEFLSEMMNGITIEDRISLVKNAFAPLMVFKCSAKTAAVTENNDVLCLCNFAYVPRDISKAYSDTYHLGNGLVDRALNELVGPFRRIRLKEEEVVCISAIIVLNPHAKDLSDKGMAKVAELRDRVQDTLFQIIKESRPSEPASTQYGNILLSLPTVTILANSMCENLRFAQTFSTLGGIPLLTSLFGCFPVEPFFDSDTVVVEKICKDSQTQTDPSHINPPRGQKRRLPCSFTSPVENDPEGQNFRLLRPPCSYTLTEMFDDRQNSTQFFPTPQPSTSNLAWPIRQIHSYPIMNGNYCMDSSSSNSQDCCTANVHTSTMPEIAKVATAITVGISTFMLVTCAYTMATIYQDITGMYDNAMMEMDKFNDLTNDAWNKIMTMEGVEKSTPNWRELARSKRQFDAPQCACRNLPNNCPPGPPGLPGRDGVDGANGEPGAPGERGMSGLALAFAQNPKECTTCPQGEPGPPGPPGLPGMPGPKGLQGQEGREAVVKIGPPGPPGERGDHGAPGADGRPGEAGEPGRNGIAAMPGSPGLPGPRGPAGPEGPAGTPGTSVDGPPGPVGAQGEPGRPGIPGPRGRPGEPGTVGIPGYDGQYCPCPARHLYRVRPVQPETYTVPE</sequence>
<dbReference type="PROSITE" id="PS51843">
    <property type="entry name" value="NR_LBD"/>
    <property type="match status" value="1"/>
</dbReference>
<dbReference type="InterPro" id="IPR008160">
    <property type="entry name" value="Collagen"/>
</dbReference>
<dbReference type="Proteomes" id="UP001175271">
    <property type="component" value="Unassembled WGS sequence"/>
</dbReference>